<evidence type="ECO:0008006" key="9">
    <source>
        <dbReference type="Google" id="ProtNLM"/>
    </source>
</evidence>
<accession>A0A178ZZR6</accession>
<evidence type="ECO:0000256" key="2">
    <source>
        <dbReference type="ARBA" id="ARBA00022448"/>
    </source>
</evidence>
<keyword evidence="8" id="KW-1185">Reference proteome</keyword>
<dbReference type="InterPro" id="IPR010573">
    <property type="entry name" value="MFS_Str1/Tri12-like"/>
</dbReference>
<evidence type="ECO:0000256" key="4">
    <source>
        <dbReference type="ARBA" id="ARBA00022989"/>
    </source>
</evidence>
<feature type="transmembrane region" description="Helical" evidence="6">
    <location>
        <begin position="77"/>
        <end position="101"/>
    </location>
</feature>
<dbReference type="GO" id="GO:0005886">
    <property type="term" value="C:plasma membrane"/>
    <property type="evidence" value="ECO:0007669"/>
    <property type="project" value="TreeGrafter"/>
</dbReference>
<sequence>MINFFPLVFQRVFTPDPIKVGLRDLGPGISTTLGAVVANSSLSWFRGHNREILLAGCVIMTAFGGAFAAVTPDREGLAIGLGISTGLGVGAVLVPAATVAITVAPDTSIATCVALSLTIRAVGGSIGAAIYYNIFVNKLKSKLPAYVARSAVRAGLPVAGAAEFVEVFVGGSLAELARLPGVNKQIIAAASLASRWAYADSLKYIWLTSIAFGGCAIVACMFLGNVSRYMTDRVAARIRE</sequence>
<dbReference type="InterPro" id="IPR036259">
    <property type="entry name" value="MFS_trans_sf"/>
</dbReference>
<gene>
    <name evidence="7" type="ORF">AYL99_00818</name>
</gene>
<dbReference type="SUPFAM" id="SSF103473">
    <property type="entry name" value="MFS general substrate transporter"/>
    <property type="match status" value="1"/>
</dbReference>
<name>A0A178ZZR6_9EURO</name>
<dbReference type="GO" id="GO:0022857">
    <property type="term" value="F:transmembrane transporter activity"/>
    <property type="evidence" value="ECO:0007669"/>
    <property type="project" value="InterPro"/>
</dbReference>
<keyword evidence="3 6" id="KW-0812">Transmembrane</keyword>
<protein>
    <recommendedName>
        <fullName evidence="9">Major facilitator superfamily (MFS) profile domain-containing protein</fullName>
    </recommendedName>
</protein>
<reference evidence="7 8" key="1">
    <citation type="submission" date="2016-04" db="EMBL/GenBank/DDBJ databases">
        <title>Draft genome of Fonsecaea erecta CBS 125763.</title>
        <authorList>
            <person name="Weiss V.A."/>
            <person name="Vicente V.A."/>
            <person name="Raittz R.T."/>
            <person name="Moreno L.F."/>
            <person name="De Souza E.M."/>
            <person name="Pedrosa F.O."/>
            <person name="Steffens M.B."/>
            <person name="Faoro H."/>
            <person name="Tadra-Sfeir M.Z."/>
            <person name="Najafzadeh M.J."/>
            <person name="Felipe M.S."/>
            <person name="Teixeira M."/>
            <person name="Sun J."/>
            <person name="Xi L."/>
            <person name="Gomes R."/>
            <person name="De Azevedo C.M."/>
            <person name="Salgado C.G."/>
            <person name="Da Silva M.B."/>
            <person name="Nascimento M.F."/>
            <person name="Queiroz-Telles F."/>
            <person name="Attili D.S."/>
            <person name="Gorbushina A."/>
        </authorList>
    </citation>
    <scope>NUCLEOTIDE SEQUENCE [LARGE SCALE GENOMIC DNA]</scope>
    <source>
        <strain evidence="7 8">CBS 125763</strain>
    </source>
</reference>
<dbReference type="Pfam" id="PF06609">
    <property type="entry name" value="TRI12"/>
    <property type="match status" value="1"/>
</dbReference>
<feature type="transmembrane region" description="Helical" evidence="6">
    <location>
        <begin position="204"/>
        <end position="223"/>
    </location>
</feature>
<comment type="caution">
    <text evidence="7">The sequence shown here is derived from an EMBL/GenBank/DDBJ whole genome shotgun (WGS) entry which is preliminary data.</text>
</comment>
<evidence type="ECO:0000256" key="3">
    <source>
        <dbReference type="ARBA" id="ARBA00022692"/>
    </source>
</evidence>
<evidence type="ECO:0000313" key="7">
    <source>
        <dbReference type="EMBL" id="OAP64846.1"/>
    </source>
</evidence>
<keyword evidence="4 6" id="KW-1133">Transmembrane helix</keyword>
<dbReference type="AlphaFoldDB" id="A0A178ZZR6"/>
<evidence type="ECO:0000256" key="6">
    <source>
        <dbReference type="SAM" id="Phobius"/>
    </source>
</evidence>
<organism evidence="7 8">
    <name type="scientific">Fonsecaea erecta</name>
    <dbReference type="NCBI Taxonomy" id="1367422"/>
    <lineage>
        <taxon>Eukaryota</taxon>
        <taxon>Fungi</taxon>
        <taxon>Dikarya</taxon>
        <taxon>Ascomycota</taxon>
        <taxon>Pezizomycotina</taxon>
        <taxon>Eurotiomycetes</taxon>
        <taxon>Chaetothyriomycetidae</taxon>
        <taxon>Chaetothyriales</taxon>
        <taxon>Herpotrichiellaceae</taxon>
        <taxon>Fonsecaea</taxon>
    </lineage>
</organism>
<dbReference type="GeneID" id="30004988"/>
<comment type="subcellular location">
    <subcellularLocation>
        <location evidence="1">Membrane</location>
        <topology evidence="1">Multi-pass membrane protein</topology>
    </subcellularLocation>
</comment>
<proteinExistence type="predicted"/>
<keyword evidence="2" id="KW-0813">Transport</keyword>
<evidence type="ECO:0000313" key="8">
    <source>
        <dbReference type="Proteomes" id="UP000078343"/>
    </source>
</evidence>
<evidence type="ECO:0000256" key="1">
    <source>
        <dbReference type="ARBA" id="ARBA00004141"/>
    </source>
</evidence>
<feature type="transmembrane region" description="Helical" evidence="6">
    <location>
        <begin position="113"/>
        <end position="134"/>
    </location>
</feature>
<dbReference type="PANTHER" id="PTHR23501:SF109">
    <property type="entry name" value="MAJOR FACILITATOR SUPERFAMILY (MFS) PROFILE DOMAIN-CONTAINING PROTEIN-RELATED"/>
    <property type="match status" value="1"/>
</dbReference>
<dbReference type="EMBL" id="LVYI01000001">
    <property type="protein sequence ID" value="OAP64846.1"/>
    <property type="molecule type" value="Genomic_DNA"/>
</dbReference>
<dbReference type="RefSeq" id="XP_018698213.1">
    <property type="nucleotide sequence ID" value="XM_018832334.1"/>
</dbReference>
<dbReference type="PANTHER" id="PTHR23501">
    <property type="entry name" value="MAJOR FACILITATOR SUPERFAMILY"/>
    <property type="match status" value="1"/>
</dbReference>
<feature type="transmembrane region" description="Helical" evidence="6">
    <location>
        <begin position="52"/>
        <end position="71"/>
    </location>
</feature>
<keyword evidence="5 6" id="KW-0472">Membrane</keyword>
<evidence type="ECO:0000256" key="5">
    <source>
        <dbReference type="ARBA" id="ARBA00023136"/>
    </source>
</evidence>
<dbReference type="OrthoDB" id="4161376at2759"/>
<dbReference type="Proteomes" id="UP000078343">
    <property type="component" value="Unassembled WGS sequence"/>
</dbReference>